<feature type="transmembrane region" description="Helical" evidence="1">
    <location>
        <begin position="102"/>
        <end position="123"/>
    </location>
</feature>
<keyword evidence="1" id="KW-0472">Membrane</keyword>
<gene>
    <name evidence="2" type="ORF">CHYS00102_LOCUS23323</name>
    <name evidence="3" type="ORF">CHYS00102_LOCUS23325</name>
</gene>
<protein>
    <submittedName>
        <fullName evidence="2">Uncharacterized protein</fullName>
    </submittedName>
</protein>
<sequence length="131" mass="14963">MVYIWVSELNQMIFSEAYNRTRRLMVRAFGFAMPSYAYEQANLPAPPAAPSFADHFHCDFTTTCCTHGLYADVRAQVERQAALEAAPDVHHFNFLENEEDTFPLVAFTFVFYSAVAVGTLGYMKNAKLKFW</sequence>
<evidence type="ECO:0000313" key="3">
    <source>
        <dbReference type="EMBL" id="CAD8896111.1"/>
    </source>
</evidence>
<reference evidence="2" key="1">
    <citation type="submission" date="2021-01" db="EMBL/GenBank/DDBJ databases">
        <authorList>
            <person name="Corre E."/>
            <person name="Pelletier E."/>
            <person name="Niang G."/>
            <person name="Scheremetjew M."/>
            <person name="Finn R."/>
            <person name="Kale V."/>
            <person name="Holt S."/>
            <person name="Cochrane G."/>
            <person name="Meng A."/>
            <person name="Brown T."/>
            <person name="Cohen L."/>
        </authorList>
    </citation>
    <scope>NUCLEOTIDE SEQUENCE</scope>
    <source>
        <strain evidence="2">308</strain>
    </source>
</reference>
<dbReference type="EMBL" id="HBFR01032135">
    <property type="protein sequence ID" value="CAD8896109.1"/>
    <property type="molecule type" value="Transcribed_RNA"/>
</dbReference>
<organism evidence="2">
    <name type="scientific">Corethron hystrix</name>
    <dbReference type="NCBI Taxonomy" id="216773"/>
    <lineage>
        <taxon>Eukaryota</taxon>
        <taxon>Sar</taxon>
        <taxon>Stramenopiles</taxon>
        <taxon>Ochrophyta</taxon>
        <taxon>Bacillariophyta</taxon>
        <taxon>Coscinodiscophyceae</taxon>
        <taxon>Corethrophycidae</taxon>
        <taxon>Corethrales</taxon>
        <taxon>Corethraceae</taxon>
        <taxon>Corethron</taxon>
    </lineage>
</organism>
<evidence type="ECO:0000256" key="1">
    <source>
        <dbReference type="SAM" id="Phobius"/>
    </source>
</evidence>
<dbReference type="AlphaFoldDB" id="A0A6U5JZ87"/>
<proteinExistence type="predicted"/>
<accession>A0A6U5JZ87</accession>
<evidence type="ECO:0000313" key="2">
    <source>
        <dbReference type="EMBL" id="CAD8896109.1"/>
    </source>
</evidence>
<keyword evidence="1" id="KW-0812">Transmembrane</keyword>
<name>A0A6U5JZ87_9STRA</name>
<keyword evidence="1" id="KW-1133">Transmembrane helix</keyword>
<dbReference type="EMBL" id="HBFR01032137">
    <property type="protein sequence ID" value="CAD8896111.1"/>
    <property type="molecule type" value="Transcribed_RNA"/>
</dbReference>